<name>A0ABR0SU29_9HYPO</name>
<evidence type="ECO:0000313" key="2">
    <source>
        <dbReference type="Proteomes" id="UP001338125"/>
    </source>
</evidence>
<reference evidence="1 2" key="1">
    <citation type="submission" date="2024-01" db="EMBL/GenBank/DDBJ databases">
        <title>Complete genome of Cladobotryum mycophilum ATHUM6906.</title>
        <authorList>
            <person name="Christinaki A.C."/>
            <person name="Myridakis A.I."/>
            <person name="Kouvelis V.N."/>
        </authorList>
    </citation>
    <scope>NUCLEOTIDE SEQUENCE [LARGE SCALE GENOMIC DNA]</scope>
    <source>
        <strain evidence="1 2">ATHUM6906</strain>
    </source>
</reference>
<comment type="caution">
    <text evidence="1">The sequence shown here is derived from an EMBL/GenBank/DDBJ whole genome shotgun (WGS) entry which is preliminary data.</text>
</comment>
<gene>
    <name evidence="1" type="ORF">PT974_03639</name>
</gene>
<organism evidence="1 2">
    <name type="scientific">Cladobotryum mycophilum</name>
    <dbReference type="NCBI Taxonomy" id="491253"/>
    <lineage>
        <taxon>Eukaryota</taxon>
        <taxon>Fungi</taxon>
        <taxon>Dikarya</taxon>
        <taxon>Ascomycota</taxon>
        <taxon>Pezizomycotina</taxon>
        <taxon>Sordariomycetes</taxon>
        <taxon>Hypocreomycetidae</taxon>
        <taxon>Hypocreales</taxon>
        <taxon>Hypocreaceae</taxon>
        <taxon>Cladobotryum</taxon>
    </lineage>
</organism>
<dbReference type="EMBL" id="JAVFKD010000004">
    <property type="protein sequence ID" value="KAK5995240.1"/>
    <property type="molecule type" value="Genomic_DNA"/>
</dbReference>
<sequence length="343" mass="40861">MATWLILPQELRDMIFTWIKKDYSWTLDPRARVNYATVCKEWQFVFEPETFRQLCLDQNRLKSFKRFISENERRQSYVSHIMLRIKLEEYDCSVCELPEDRATIKRNDEIFVNTLRDFLRILSKWKRPENSGLTLDLGACSPSDGRHTFRDFRYAENYPYGPGYKYKRSFHKYENHSRELYNAEEETCPGWINANNGEPSLAARRRALSIIANSRASHFARLFRLPRAKRQQRPPKVKAITVLRIRRHYSRIISSGMLTKLFEQSLVKLQSFHHEKWHDVDKESQSQFTSGYGRFLYKSLPRTLTNLSLFEELNNSVHPKDFKRRPDAQLSRMLSLSSCNLQR</sequence>
<evidence type="ECO:0000313" key="1">
    <source>
        <dbReference type="EMBL" id="KAK5995240.1"/>
    </source>
</evidence>
<keyword evidence="2" id="KW-1185">Reference proteome</keyword>
<protein>
    <recommendedName>
        <fullName evidence="3">F-box domain-containing protein</fullName>
    </recommendedName>
</protein>
<proteinExistence type="predicted"/>
<evidence type="ECO:0008006" key="3">
    <source>
        <dbReference type="Google" id="ProtNLM"/>
    </source>
</evidence>
<dbReference type="Proteomes" id="UP001338125">
    <property type="component" value="Unassembled WGS sequence"/>
</dbReference>
<accession>A0ABR0SU29</accession>